<dbReference type="NCBIfam" id="NF040700">
    <property type="entry name" value="VPA1262_N_dom"/>
    <property type="match status" value="1"/>
</dbReference>
<protein>
    <submittedName>
        <fullName evidence="1">Uncharacterized protein</fullName>
    </submittedName>
</protein>
<reference evidence="1 2" key="1">
    <citation type="submission" date="2020-03" db="EMBL/GenBank/DDBJ databases">
        <title>Isolation of cellulose-producing strains, genome characterization and application of the synthesized cellulose films as an economical and sustainable material for piezoelectric sensor construction.</title>
        <authorList>
            <person name="Mangayil R.K."/>
        </authorList>
    </citation>
    <scope>NUCLEOTIDE SEQUENCE [LARGE SCALE GENOMIC DNA]</scope>
    <source>
        <strain evidence="1 2">ENS 9a1a</strain>
    </source>
</reference>
<gene>
    <name evidence="1" type="ORF">GWK63_16270</name>
</gene>
<dbReference type="EMBL" id="CP050139">
    <property type="protein sequence ID" value="QIP36770.1"/>
    <property type="molecule type" value="Genomic_DNA"/>
</dbReference>
<evidence type="ECO:0000313" key="2">
    <source>
        <dbReference type="Proteomes" id="UP000502533"/>
    </source>
</evidence>
<dbReference type="AlphaFoldDB" id="A0A181C5W1"/>
<accession>A0A181C5W1</accession>
<keyword evidence="2" id="KW-1185">Reference proteome</keyword>
<name>A0A181C5W1_9PROT</name>
<organism evidence="1 2">
    <name type="scientific">Komagataeibacter rhaeticus</name>
    <dbReference type="NCBI Taxonomy" id="215221"/>
    <lineage>
        <taxon>Bacteria</taxon>
        <taxon>Pseudomonadati</taxon>
        <taxon>Pseudomonadota</taxon>
        <taxon>Alphaproteobacteria</taxon>
        <taxon>Acetobacterales</taxon>
        <taxon>Acetobacteraceae</taxon>
        <taxon>Komagataeibacter</taxon>
    </lineage>
</organism>
<evidence type="ECO:0000313" key="1">
    <source>
        <dbReference type="EMBL" id="QIP36770.1"/>
    </source>
</evidence>
<dbReference type="KEGG" id="kre:GWK63_16270"/>
<dbReference type="GeneID" id="85023710"/>
<proteinExistence type="predicted"/>
<sequence length="511" mass="57683">MEVIGTPKNSKTLNIISIAVLKENIATEDTVGKQNFLTKRFKIEGFKDWTFGVVRTILPLSALDNALKNLAEKKLWSPSGKVLETGALSLEPSMFVRSDGSVPVALNKILQNNFWAGSHVFRLIDHTKGKLFPFFSDRRRLQTLSDVVSGVVPIEISSLSDFLGDILIQIPVSVVVLSIKAPRNAGYSEVTVTWRPGSAPRPLVIAARTQWDHILTNVTVGEKFQETVRLSVNNHYRPLETEILDEETGIIMSATALTPFPSRANIRMYIQEPEPRLFTIPRSKVETTPERIKIRRVNISSFGGPNQNDANYWLNRRQDLDEKKRLSDTRDFVQYRPLLNSSTERNRALEDIRFLLDKHGDTGVDLWDPYLTGHDLLETLFWCDYGGVPLRALTDGKEPIKETATDTPKKGVSFSDEQKNVLDRCGGNRQGLCLEYRTRRGPKGWSFHDRFLIFPNAESGPLAWSLGTSVNSLGLAHHILQRVSNPAMVAGAFEDLWNELDEPQHLIWRSK</sequence>
<dbReference type="Proteomes" id="UP000502533">
    <property type="component" value="Chromosome"/>
</dbReference>
<dbReference type="RefSeq" id="WP_139064268.1">
    <property type="nucleotide sequence ID" value="NZ_CP050139.1"/>
</dbReference>